<accession>A0AAV7YZG4</accession>
<evidence type="ECO:0000313" key="3">
    <source>
        <dbReference type="Proteomes" id="UP001146793"/>
    </source>
</evidence>
<dbReference type="AlphaFoldDB" id="A0AAV7YZG4"/>
<dbReference type="SUPFAM" id="SSF53383">
    <property type="entry name" value="PLP-dependent transferases"/>
    <property type="match status" value="1"/>
</dbReference>
<protein>
    <submittedName>
        <fullName evidence="2">Molybdenum cofactor sulfurase</fullName>
    </submittedName>
</protein>
<dbReference type="InterPro" id="IPR000192">
    <property type="entry name" value="Aminotrans_V_dom"/>
</dbReference>
<evidence type="ECO:0000313" key="2">
    <source>
        <dbReference type="EMBL" id="KAJ3432804.1"/>
    </source>
</evidence>
<evidence type="ECO:0000259" key="1">
    <source>
        <dbReference type="Pfam" id="PF00266"/>
    </source>
</evidence>
<dbReference type="EMBL" id="JANTQA010000047">
    <property type="protein sequence ID" value="KAJ3432804.1"/>
    <property type="molecule type" value="Genomic_DNA"/>
</dbReference>
<comment type="caution">
    <text evidence="2">The sequence shown here is derived from an EMBL/GenBank/DDBJ whole genome shotgun (WGS) entry which is preliminary data.</text>
</comment>
<dbReference type="InterPro" id="IPR015422">
    <property type="entry name" value="PyrdxlP-dep_Trfase_small"/>
</dbReference>
<sequence>MKQKSVQNKNSEQRYVIILITISLCILGVYSQIFDKTYREYKHHQYSAEKKFKQETTTLRSNPKTNTGPVVKDYKLPWLFQREKSLEYHSPELKNYFLNKFQNDYGYDGQIDNLVSKELSRLEECYLDYTGASLYAQSVIDQSFEDLSNNVYGNAHSKSPAAIRTEKAISQLRKRILKLFNADKREYSVIFTSGSTQSIKKVGESFPWGKKSKFVYLKRSHNSVVGVREYAKMFGNGFFSISEEQINEKNSYFWHNLLNYNEADQQDQDQDQEGQQEETYHLFAYPAESNFDGSKFDLDWINQFKKNPPLKDTKWMVLLDAAAYVPTNSLDLEKYPADFVALSLYKMFGYPTGLGVLLARNEAISKFNKRYWGGGTIILASDETDFCLRHPRPSTKFEDGTLPFLDIITAKYGLQFLNNLGFEKITSHVYSLGKFLYDELDSLRWKNGERVVTIYGNWGKDNSRDVQGGIVSFNILDPNGEFISYSVASTLFSNAGIQVRTGCHCNPGSCSKYFGINEDDRITLMGKKSGCSDKIFQVNNKWLGAIRASLGYLSTFEDIEYFLFVFKNKIMPKYDY</sequence>
<dbReference type="InterPro" id="IPR015424">
    <property type="entry name" value="PyrdxlP-dep_Trfase"/>
</dbReference>
<dbReference type="Gene3D" id="3.90.1150.10">
    <property type="entry name" value="Aspartate Aminotransferase, domain 1"/>
    <property type="match status" value="1"/>
</dbReference>
<gene>
    <name evidence="2" type="ORF">M0812_21747</name>
</gene>
<dbReference type="PANTHER" id="PTHR14237">
    <property type="entry name" value="MOLYBDOPTERIN COFACTOR SULFURASE MOSC"/>
    <property type="match status" value="1"/>
</dbReference>
<feature type="domain" description="Aminotransferase class V" evidence="1">
    <location>
        <begin position="126"/>
        <end position="562"/>
    </location>
</feature>
<dbReference type="Proteomes" id="UP001146793">
    <property type="component" value="Unassembled WGS sequence"/>
</dbReference>
<name>A0AAV7YZG4_9EUKA</name>
<dbReference type="Gene3D" id="3.40.640.10">
    <property type="entry name" value="Type I PLP-dependent aspartate aminotransferase-like (Major domain)"/>
    <property type="match status" value="1"/>
</dbReference>
<proteinExistence type="predicted"/>
<dbReference type="PANTHER" id="PTHR14237:SF80">
    <property type="entry name" value="MOLYBDENUM COFACTOR SULFURASE"/>
    <property type="match status" value="1"/>
</dbReference>
<dbReference type="Pfam" id="PF00266">
    <property type="entry name" value="Aminotran_5"/>
    <property type="match status" value="1"/>
</dbReference>
<reference evidence="2" key="1">
    <citation type="submission" date="2022-08" db="EMBL/GenBank/DDBJ databases">
        <title>Novel sulphate-reducing endosymbionts in the free-living metamonad Anaeramoeba.</title>
        <authorList>
            <person name="Jerlstrom-Hultqvist J."/>
            <person name="Cepicka I."/>
            <person name="Gallot-Lavallee L."/>
            <person name="Salas-Leiva D."/>
            <person name="Curtis B.A."/>
            <person name="Zahonova K."/>
            <person name="Pipaliya S."/>
            <person name="Dacks J."/>
            <person name="Roger A.J."/>
        </authorList>
    </citation>
    <scope>NUCLEOTIDE SEQUENCE</scope>
    <source>
        <strain evidence="2">Busselton2</strain>
    </source>
</reference>
<organism evidence="2 3">
    <name type="scientific">Anaeramoeba flamelloides</name>
    <dbReference type="NCBI Taxonomy" id="1746091"/>
    <lineage>
        <taxon>Eukaryota</taxon>
        <taxon>Metamonada</taxon>
        <taxon>Anaeramoebidae</taxon>
        <taxon>Anaeramoeba</taxon>
    </lineage>
</organism>
<dbReference type="InterPro" id="IPR015421">
    <property type="entry name" value="PyrdxlP-dep_Trfase_major"/>
</dbReference>